<gene>
    <name evidence="1" type="ORF">I7I51_00119</name>
</gene>
<accession>A0A8A1MEW0</accession>
<evidence type="ECO:0000313" key="2">
    <source>
        <dbReference type="Proteomes" id="UP000663671"/>
    </source>
</evidence>
<sequence>MEVGRSAKARCQAAMVACLSETLSCSPPKSANYSSTKYARIIWFEPRQTINQRQSLETFLAVDLNRGPVSARAFRQNDPSKLRTYQSILVVKLGPSGDQKGPPNSPSIAERPIEIPITILCASAHSAYP</sequence>
<dbReference type="OrthoDB" id="10464602at2759"/>
<dbReference type="EMBL" id="CP069114">
    <property type="protein sequence ID" value="QSS63062.1"/>
    <property type="molecule type" value="Genomic_DNA"/>
</dbReference>
<dbReference type="VEuPathDB" id="FungiDB:I7I51_00119"/>
<proteinExistence type="predicted"/>
<protein>
    <submittedName>
        <fullName evidence="1">Uncharacterized protein</fullName>
    </submittedName>
</protein>
<dbReference type="AlphaFoldDB" id="A0A8A1MEW0"/>
<name>A0A8A1MEW0_AJECA</name>
<organism evidence="1 2">
    <name type="scientific">Ajellomyces capsulatus</name>
    <name type="common">Darling's disease fungus</name>
    <name type="synonym">Histoplasma capsulatum</name>
    <dbReference type="NCBI Taxonomy" id="5037"/>
    <lineage>
        <taxon>Eukaryota</taxon>
        <taxon>Fungi</taxon>
        <taxon>Dikarya</taxon>
        <taxon>Ascomycota</taxon>
        <taxon>Pezizomycotina</taxon>
        <taxon>Eurotiomycetes</taxon>
        <taxon>Eurotiomycetidae</taxon>
        <taxon>Onygenales</taxon>
        <taxon>Ajellomycetaceae</taxon>
        <taxon>Histoplasma</taxon>
    </lineage>
</organism>
<reference evidence="1" key="1">
    <citation type="submission" date="2021-01" db="EMBL/GenBank/DDBJ databases">
        <title>Chromosome-level genome assembly of a human fungal pathogen reveals clustering of transcriptionally co-regulated genes.</title>
        <authorList>
            <person name="Voorhies M."/>
            <person name="Cohen S."/>
            <person name="Shea T.P."/>
            <person name="Petrus S."/>
            <person name="Munoz J.F."/>
            <person name="Poplawski S."/>
            <person name="Goldman W.E."/>
            <person name="Michael T."/>
            <person name="Cuomo C.A."/>
            <person name="Sil A."/>
            <person name="Beyhan S."/>
        </authorList>
    </citation>
    <scope>NUCLEOTIDE SEQUENCE</scope>
    <source>
        <strain evidence="1">WU24</strain>
    </source>
</reference>
<evidence type="ECO:0000313" key="1">
    <source>
        <dbReference type="EMBL" id="QSS63062.1"/>
    </source>
</evidence>
<dbReference type="Proteomes" id="UP000663671">
    <property type="component" value="Chromosome 1"/>
</dbReference>